<reference evidence="4 5" key="1">
    <citation type="submission" date="2014-07" db="EMBL/GenBank/DDBJ databases">
        <title>Genome of Chryseobacterium soli DSM 19298.</title>
        <authorList>
            <person name="Stropko S.J."/>
            <person name="Pipes S.E."/>
            <person name="Newman J."/>
        </authorList>
    </citation>
    <scope>NUCLEOTIDE SEQUENCE [LARGE SCALE GENOMIC DNA]</scope>
    <source>
        <strain evidence="4 5">DSM 19298</strain>
    </source>
</reference>
<keyword evidence="2" id="KW-0784">Thiamine biosynthesis</keyword>
<accession>A0A086ACY8</accession>
<dbReference type="EMBL" id="JPRH01000001">
    <property type="protein sequence ID" value="KFF14552.1"/>
    <property type="molecule type" value="Genomic_DNA"/>
</dbReference>
<dbReference type="CDD" id="cd00564">
    <property type="entry name" value="TMP_TenI"/>
    <property type="match status" value="1"/>
</dbReference>
<evidence type="ECO:0000259" key="3">
    <source>
        <dbReference type="Pfam" id="PF02581"/>
    </source>
</evidence>
<dbReference type="Proteomes" id="UP000028705">
    <property type="component" value="Unassembled WGS sequence"/>
</dbReference>
<dbReference type="GO" id="GO:0005737">
    <property type="term" value="C:cytoplasm"/>
    <property type="evidence" value="ECO:0007669"/>
    <property type="project" value="TreeGrafter"/>
</dbReference>
<dbReference type="PANTHER" id="PTHR20857:SF15">
    <property type="entry name" value="THIAMINE-PHOSPHATE SYNTHASE"/>
    <property type="match status" value="1"/>
</dbReference>
<dbReference type="eggNOG" id="COG0352">
    <property type="taxonomic scope" value="Bacteria"/>
</dbReference>
<comment type="caution">
    <text evidence="4">The sequence shown here is derived from an EMBL/GenBank/DDBJ whole genome shotgun (WGS) entry which is preliminary data.</text>
</comment>
<evidence type="ECO:0000256" key="1">
    <source>
        <dbReference type="ARBA" id="ARBA00004948"/>
    </source>
</evidence>
<proteinExistence type="predicted"/>
<dbReference type="Gene3D" id="3.20.20.70">
    <property type="entry name" value="Aldolase class I"/>
    <property type="match status" value="1"/>
</dbReference>
<name>A0A086ACY8_9FLAO</name>
<dbReference type="InterPro" id="IPR022998">
    <property type="entry name" value="ThiamineP_synth_TenI"/>
</dbReference>
<evidence type="ECO:0000313" key="5">
    <source>
        <dbReference type="Proteomes" id="UP000028705"/>
    </source>
</evidence>
<dbReference type="InterPro" id="IPR013785">
    <property type="entry name" value="Aldolase_TIM"/>
</dbReference>
<dbReference type="AlphaFoldDB" id="A0A086ACY8"/>
<dbReference type="InterPro" id="IPR036206">
    <property type="entry name" value="ThiamineP_synth_sf"/>
</dbReference>
<dbReference type="PANTHER" id="PTHR20857">
    <property type="entry name" value="THIAMINE-PHOSPHATE PYROPHOSPHORYLASE"/>
    <property type="match status" value="1"/>
</dbReference>
<comment type="pathway">
    <text evidence="1">Cofactor biosynthesis; thiamine diphosphate biosynthesis.</text>
</comment>
<dbReference type="STRING" id="445961.IW15_03720"/>
<keyword evidence="5" id="KW-1185">Reference proteome</keyword>
<sequence length="196" mass="22448">MIIVITHEDLISHEIETINEMFRVGLDLLHIRKPFINDEEMKVLINGIDQTFHPKLVLHSHYEVGKLYNISRFHVREADRVNGLYRSKIEEGNIISTSVHQINDYNMLGNEWQYSFISPMFPSISKKGYGQDTKMMEDLTYRNNIHVKLIALGGIDENTIKKVFQAGADGAALLGAIWNSSTPVNTFKKCRDILLS</sequence>
<evidence type="ECO:0000256" key="2">
    <source>
        <dbReference type="ARBA" id="ARBA00022977"/>
    </source>
</evidence>
<protein>
    <submittedName>
        <fullName evidence="4">Thiamine monophosphate synthase</fullName>
    </submittedName>
</protein>
<organism evidence="4 5">
    <name type="scientific">Chryseobacterium soli</name>
    <dbReference type="NCBI Taxonomy" id="445961"/>
    <lineage>
        <taxon>Bacteria</taxon>
        <taxon>Pseudomonadati</taxon>
        <taxon>Bacteroidota</taxon>
        <taxon>Flavobacteriia</taxon>
        <taxon>Flavobacteriales</taxon>
        <taxon>Weeksellaceae</taxon>
        <taxon>Chryseobacterium group</taxon>
        <taxon>Chryseobacterium</taxon>
    </lineage>
</organism>
<dbReference type="GO" id="GO:0009228">
    <property type="term" value="P:thiamine biosynthetic process"/>
    <property type="evidence" value="ECO:0007669"/>
    <property type="project" value="UniProtKB-KW"/>
</dbReference>
<gene>
    <name evidence="4" type="ORF">IW15_03720</name>
</gene>
<evidence type="ECO:0000313" key="4">
    <source>
        <dbReference type="EMBL" id="KFF14552.1"/>
    </source>
</evidence>
<dbReference type="OrthoDB" id="194683at2"/>
<dbReference type="GO" id="GO:0004789">
    <property type="term" value="F:thiamine-phosphate diphosphorylase activity"/>
    <property type="evidence" value="ECO:0007669"/>
    <property type="project" value="TreeGrafter"/>
</dbReference>
<dbReference type="RefSeq" id="WP_034709336.1">
    <property type="nucleotide sequence ID" value="NZ_JPRH01000001.1"/>
</dbReference>
<dbReference type="SUPFAM" id="SSF51391">
    <property type="entry name" value="Thiamin phosphate synthase"/>
    <property type="match status" value="1"/>
</dbReference>
<dbReference type="Pfam" id="PF02581">
    <property type="entry name" value="TMP-TENI"/>
    <property type="match status" value="1"/>
</dbReference>
<feature type="domain" description="Thiamine phosphate synthase/TenI" evidence="3">
    <location>
        <begin position="3"/>
        <end position="177"/>
    </location>
</feature>